<evidence type="ECO:0000313" key="1">
    <source>
        <dbReference type="EMBL" id="KUP06214.1"/>
    </source>
</evidence>
<dbReference type="EMBL" id="LDYG01000030">
    <property type="protein sequence ID" value="KUP06214.1"/>
    <property type="molecule type" value="Genomic_DNA"/>
</dbReference>
<dbReference type="AlphaFoldDB" id="A0A147K7W5"/>
<dbReference type="STRING" id="1150625.Q75_09740"/>
<dbReference type="PATRIC" id="fig|1150625.3.peg.2073"/>
<gene>
    <name evidence="1" type="ORF">Q75_09740</name>
</gene>
<name>A0A147K7W5_9BACI</name>
<proteinExistence type="predicted"/>
<evidence type="ECO:0000313" key="2">
    <source>
        <dbReference type="Proteomes" id="UP000074108"/>
    </source>
</evidence>
<keyword evidence="2" id="KW-1185">Reference proteome</keyword>
<protein>
    <recommendedName>
        <fullName evidence="3">DNA methylase adenine-specific domain-containing protein</fullName>
    </recommendedName>
</protein>
<dbReference type="SUPFAM" id="SSF53335">
    <property type="entry name" value="S-adenosyl-L-methionine-dependent methyltransferases"/>
    <property type="match status" value="1"/>
</dbReference>
<comment type="caution">
    <text evidence="1">The sequence shown here is derived from an EMBL/GenBank/DDBJ whole genome shotgun (WGS) entry which is preliminary data.</text>
</comment>
<reference evidence="1 2" key="1">
    <citation type="journal article" date="2016" name="Front. Microbiol.">
        <title>Microevolution Analysis of Bacillus coahuilensis Unveils Differences in Phosphorus Acquisition Strategies and Their Regulation.</title>
        <authorList>
            <person name="Gomez-Lunar Z."/>
            <person name="Hernandez-Gonzalez I."/>
            <person name="Rodriguez-Torres M.D."/>
            <person name="Souza V."/>
            <person name="Olmedo-Alvarez G."/>
        </authorList>
    </citation>
    <scope>NUCLEOTIDE SEQUENCE [LARGE SCALE GENOMIC DNA]</scope>
    <source>
        <strain evidence="2">p1.1.43</strain>
    </source>
</reference>
<dbReference type="Gene3D" id="3.40.50.150">
    <property type="entry name" value="Vaccinia Virus protein VP39"/>
    <property type="match status" value="1"/>
</dbReference>
<accession>A0A147K7W5</accession>
<organism evidence="1 2">
    <name type="scientific">Bacillus coahuilensis p1.1.43</name>
    <dbReference type="NCBI Taxonomy" id="1150625"/>
    <lineage>
        <taxon>Bacteria</taxon>
        <taxon>Bacillati</taxon>
        <taxon>Bacillota</taxon>
        <taxon>Bacilli</taxon>
        <taxon>Bacillales</taxon>
        <taxon>Bacillaceae</taxon>
        <taxon>Bacillus</taxon>
    </lineage>
</organism>
<sequence length="540" mass="61515">MDVGAREYGDYQTPTDLAERACTVLLNEGINPTTVIEPTFGLGNFITSSINKFESIKQIYGVEIQQHYAYEFKKNILGLSPQLMNRDFSISINNVDLFKHDFPESLLSNADELLFLGNPPWITVAELTKLSSSNIPKKSNIKGLSGLDAVLGKANFDIAEYIIIKLLDLINNTGKGTLAMLCKNQTAKNIVEWAYNSSWNITTMKLFNFDAKKEFNVATDASLFMVRIGEEDKEKTLTCDVYELSNPNERLRTFGWVKDKFVSDVEGYKQASQFDNISTLTWRSGVKHDSSKIFELSIDKEENLINGYKEIVDVEDTLVYNILKSSDLNKESIPNKTRKKVIITQAKTGMDTSYIEKSSPKLWSYLNKYKEQIDNRGSSIYKGKPSFTIFGIGDYSFAPYKVAIAGMYKKSNFSLVLPIKDKIVMLDDTCNFLSFSKYQDALFTFLILNNEKVQTFLKSITFVDAKRPYTIEVLKRIDISKAAQELTFDEIMQDTSNYDVYIPLTISVEDYQDYKNRLQNEPHTFLNDIVDSNGLQEVLF</sequence>
<dbReference type="Proteomes" id="UP000074108">
    <property type="component" value="Unassembled WGS sequence"/>
</dbReference>
<dbReference type="InterPro" id="IPR029063">
    <property type="entry name" value="SAM-dependent_MTases_sf"/>
</dbReference>
<evidence type="ECO:0008006" key="3">
    <source>
        <dbReference type="Google" id="ProtNLM"/>
    </source>
</evidence>